<evidence type="ECO:0000313" key="1">
    <source>
        <dbReference type="EMBL" id="TKJ38554.1"/>
    </source>
</evidence>
<dbReference type="AlphaFoldDB" id="A0A532UUD2"/>
<dbReference type="Proteomes" id="UP000319619">
    <property type="component" value="Unassembled WGS sequence"/>
</dbReference>
<name>A0A532UUD2_UNCL8</name>
<accession>A0A532UUD2</accession>
<protein>
    <submittedName>
        <fullName evidence="1">Uncharacterized protein</fullName>
    </submittedName>
</protein>
<sequence length="64" mass="7097">MTTSDSVQKITVADEFKVCTVCGYDMGFHVSFQKDIDVPVRLLLICPDCGARFDVGWTANLPKN</sequence>
<proteinExistence type="predicted"/>
<dbReference type="EMBL" id="NJBN01000009">
    <property type="protein sequence ID" value="TKJ38554.1"/>
    <property type="molecule type" value="Genomic_DNA"/>
</dbReference>
<gene>
    <name evidence="1" type="ORF">CEE37_12375</name>
</gene>
<evidence type="ECO:0000313" key="2">
    <source>
        <dbReference type="Proteomes" id="UP000319619"/>
    </source>
</evidence>
<organism evidence="1 2">
    <name type="scientific">candidate division LCP-89 bacterium B3_LCP</name>
    <dbReference type="NCBI Taxonomy" id="2012998"/>
    <lineage>
        <taxon>Bacteria</taxon>
        <taxon>Pseudomonadati</taxon>
        <taxon>Bacteria division LCP-89</taxon>
    </lineage>
</organism>
<reference evidence="1 2" key="1">
    <citation type="submission" date="2017-06" db="EMBL/GenBank/DDBJ databases">
        <title>Novel microbial phyla capable of carbon fixation and sulfur reduction in deep-sea sediments.</title>
        <authorList>
            <person name="Huang J."/>
            <person name="Baker B."/>
            <person name="Wang Y."/>
        </authorList>
    </citation>
    <scope>NUCLEOTIDE SEQUENCE [LARGE SCALE GENOMIC DNA]</scope>
    <source>
        <strain evidence="1">B3_LCP</strain>
    </source>
</reference>
<comment type="caution">
    <text evidence="1">The sequence shown here is derived from an EMBL/GenBank/DDBJ whole genome shotgun (WGS) entry which is preliminary data.</text>
</comment>